<protein>
    <submittedName>
        <fullName evidence="1">Uncharacterized protein</fullName>
    </submittedName>
</protein>
<comment type="caution">
    <text evidence="1">The sequence shown here is derived from an EMBL/GenBank/DDBJ whole genome shotgun (WGS) entry which is preliminary data.</text>
</comment>
<evidence type="ECO:0000313" key="1">
    <source>
        <dbReference type="EMBL" id="OIR10053.1"/>
    </source>
</evidence>
<gene>
    <name evidence="1" type="ORF">GALL_79800</name>
</gene>
<reference evidence="1" key="1">
    <citation type="submission" date="2016-10" db="EMBL/GenBank/DDBJ databases">
        <title>Sequence of Gallionella enrichment culture.</title>
        <authorList>
            <person name="Poehlein A."/>
            <person name="Muehling M."/>
            <person name="Daniel R."/>
        </authorList>
    </citation>
    <scope>NUCLEOTIDE SEQUENCE</scope>
</reference>
<dbReference type="AlphaFoldDB" id="A0A1J5T1D0"/>
<organism evidence="1">
    <name type="scientific">mine drainage metagenome</name>
    <dbReference type="NCBI Taxonomy" id="410659"/>
    <lineage>
        <taxon>unclassified sequences</taxon>
        <taxon>metagenomes</taxon>
        <taxon>ecological metagenomes</taxon>
    </lineage>
</organism>
<proteinExistence type="predicted"/>
<name>A0A1J5T1D0_9ZZZZ</name>
<dbReference type="EMBL" id="MLJW01000024">
    <property type="protein sequence ID" value="OIR10053.1"/>
    <property type="molecule type" value="Genomic_DNA"/>
</dbReference>
<accession>A0A1J5T1D0</accession>
<sequence>MIRLLLFLCLLLLPVGAQASACGELRGLVGPARPGFVPSYPTAPPGVLHNAAYLYDTDAAILGLIACHDRARALVLGQALLWAQEHDRFWHDGRLRNAYRAGPPSDPVALPGWWDDRQKHWLEDRYQVGSDSGNMAWTLLALLALDDGRDPRFRAAALKLAGWMGQWLDDKAPAGFTGATLGFEPVPDVRTWKSTEQNTDLAAAFTLLAARDADPRWRRYARTAAAFVAAMWRPACGCFAAGTGPDGATLNPTLALDAQVWPPTALPALRAKPVWPLLDRVFAIHGGMAYGPARDGLWSEGTAQAALLARLVGQTDRYHTLMAALARQQAPGGGDFATDAPALPTGFMLESDPSRPRLYFHLPHLGATAWAALAETGWNPFTLGK</sequence>